<evidence type="ECO:0000313" key="2">
    <source>
        <dbReference type="Proteomes" id="UP000186922"/>
    </source>
</evidence>
<keyword evidence="2" id="KW-1185">Reference proteome</keyword>
<dbReference type="InterPro" id="IPR038538">
    <property type="entry name" value="MTERF_sf"/>
</dbReference>
<evidence type="ECO:0000313" key="1">
    <source>
        <dbReference type="EMBL" id="GAU90146.1"/>
    </source>
</evidence>
<dbReference type="Gene3D" id="1.25.70.10">
    <property type="entry name" value="Transcription termination factor 3, mitochondrial"/>
    <property type="match status" value="1"/>
</dbReference>
<reference evidence="1 2" key="1">
    <citation type="journal article" date="2016" name="Nat. Commun.">
        <title>Extremotolerant tardigrade genome and improved radiotolerance of human cultured cells by tardigrade-unique protein.</title>
        <authorList>
            <person name="Hashimoto T."/>
            <person name="Horikawa D.D."/>
            <person name="Saito Y."/>
            <person name="Kuwahara H."/>
            <person name="Kozuka-Hata H."/>
            <person name="Shin-I T."/>
            <person name="Minakuchi Y."/>
            <person name="Ohishi K."/>
            <person name="Motoyama A."/>
            <person name="Aizu T."/>
            <person name="Enomoto A."/>
            <person name="Kondo K."/>
            <person name="Tanaka S."/>
            <person name="Hara Y."/>
            <person name="Koshikawa S."/>
            <person name="Sagara H."/>
            <person name="Miura T."/>
            <person name="Yokobori S."/>
            <person name="Miyagawa K."/>
            <person name="Suzuki Y."/>
            <person name="Kubo T."/>
            <person name="Oyama M."/>
            <person name="Kohara Y."/>
            <person name="Fujiyama A."/>
            <person name="Arakawa K."/>
            <person name="Katayama T."/>
            <person name="Toyoda A."/>
            <person name="Kunieda T."/>
        </authorList>
    </citation>
    <scope>NUCLEOTIDE SEQUENCE [LARGE SCALE GENOMIC DNA]</scope>
    <source>
        <strain evidence="1 2">YOKOZUNA-1</strain>
    </source>
</reference>
<dbReference type="EMBL" id="BDGG01000001">
    <property type="protein sequence ID" value="GAU90146.1"/>
    <property type="molecule type" value="Genomic_DNA"/>
</dbReference>
<dbReference type="OrthoDB" id="9991972at2759"/>
<organism evidence="1 2">
    <name type="scientific">Ramazzottius varieornatus</name>
    <name type="common">Water bear</name>
    <name type="synonym">Tardigrade</name>
    <dbReference type="NCBI Taxonomy" id="947166"/>
    <lineage>
        <taxon>Eukaryota</taxon>
        <taxon>Metazoa</taxon>
        <taxon>Ecdysozoa</taxon>
        <taxon>Tardigrada</taxon>
        <taxon>Eutardigrada</taxon>
        <taxon>Parachela</taxon>
        <taxon>Hypsibioidea</taxon>
        <taxon>Ramazzottiidae</taxon>
        <taxon>Ramazzottius</taxon>
    </lineage>
</organism>
<name>A0A1D1UKB1_RAMVA</name>
<dbReference type="Proteomes" id="UP000186922">
    <property type="component" value="Unassembled WGS sequence"/>
</dbReference>
<dbReference type="STRING" id="947166.A0A1D1UKB1"/>
<proteinExistence type="predicted"/>
<comment type="caution">
    <text evidence="1">The sequence shown here is derived from an EMBL/GenBank/DDBJ whole genome shotgun (WGS) entry which is preliminary data.</text>
</comment>
<sequence>MITGRFSSLLCRWIANEAYLLQNIQVTSPQRSWIATSGPLSQKAKRFPKKNPKIVLTRHTEDAPIPETHSTQADLKRAWKAKLAQNKAAKLDYVPVPSEYYVDIKDPAFADRIAEFLVIFTRADIDQIALHTPKAFVQPFKETYKIIQYITMKMGQTPAHIVQAGAFDFPLEHIIKRHLFAERCGVYQMVTLKNPELAELNPSLARLLRTTDAKFAKLVGVSLEEYEVFSEMFEQNKSRLMDIDSFEIEEEYDVGDGPDFRSSKEEPFMLN</sequence>
<dbReference type="AlphaFoldDB" id="A0A1D1UKB1"/>
<accession>A0A1D1UKB1</accession>
<protein>
    <submittedName>
        <fullName evidence="1">Uncharacterized protein</fullName>
    </submittedName>
</protein>
<gene>
    <name evidence="1" type="primary">RvY_02610-1</name>
    <name evidence="1" type="synonym">RvY_02610.1</name>
    <name evidence="1" type="ORF">RvY_02610</name>
</gene>